<proteinExistence type="predicted"/>
<gene>
    <name evidence="1" type="ORF">GVT53_08330</name>
</gene>
<evidence type="ECO:0000313" key="1">
    <source>
        <dbReference type="EMBL" id="QII44686.1"/>
    </source>
</evidence>
<dbReference type="Proteomes" id="UP000502928">
    <property type="component" value="Chromosome"/>
</dbReference>
<evidence type="ECO:0000313" key="2">
    <source>
        <dbReference type="Proteomes" id="UP000502928"/>
    </source>
</evidence>
<organism evidence="1 2">
    <name type="scientific">Flagellimonas oceani</name>
    <dbReference type="NCBI Taxonomy" id="2698672"/>
    <lineage>
        <taxon>Bacteria</taxon>
        <taxon>Pseudomonadati</taxon>
        <taxon>Bacteroidota</taxon>
        <taxon>Flavobacteriia</taxon>
        <taxon>Flavobacteriales</taxon>
        <taxon>Flavobacteriaceae</taxon>
        <taxon>Flagellimonas</taxon>
    </lineage>
</organism>
<dbReference type="RefSeq" id="WP_166248219.1">
    <property type="nucleotide sequence ID" value="NZ_CP049616.1"/>
</dbReference>
<dbReference type="AlphaFoldDB" id="A0A6G7J1P1"/>
<sequence>MLTKKMFLVRNGVSYGDFKVDSTFVEDSYTIMAWTNYMKNFEFTIPFLQNIEIIGVAEQSESKNKGGITILVYPEGQQIVANTYNNVGFKIFNQALQPISAKKIQLITGKGELIQSNIQTNQLGQGRFGFFAERTETYFLKLQNPNGLWIAKELEVKPHHGIGISIDNTAKHVVVLNPKRFKSILNNEKFSMAIYNHVNGNYVYRYELDGDSGPISVNRNQIPGGINTAVILDETMRPISQRMFFNRQNLKERVGSVDVSYCLNKPQDSLQIDMILPQGHQMANLSLSVLPAESNAYFPDNSIASSFLIQPYLHKRIEGRYFFVGNKRSRDYQMDTRLLMEGAERFDQYIKAGNAKNSTYKHEEDIAFNGKILDADLENEKQVSLFSQALGTINFFELSTNKNFEGNLPLFEGDSIMISVLNHKGKLRKPKAELYFDDNNADTFDYTKWLSKAGRFKSGFSQLRMNESFSLTDGIISLDEVVVSERAKETTKFQITPEIQMRIIDKTTVKRYPSFISYIRKLGFQTRPNSKEGGVGVYVPDPPGLARVPVLIEGLPVDSGQLMSMPLSMVKSMVYNRYVTPHQGPFISLSLRSDYDGLYGRNRFTSITVPKGFSRAQAYFAPNYPDYGSSLYQRYGAIWWESQFEIHSDVPYSITVPLNEQREVKVIIEGMSINGFLYYTEQNCSPFETNYSSNQQE</sequence>
<keyword evidence="2" id="KW-1185">Reference proteome</keyword>
<protein>
    <submittedName>
        <fullName evidence="1">Uncharacterized protein</fullName>
    </submittedName>
</protein>
<reference evidence="1 2" key="1">
    <citation type="submission" date="2020-02" db="EMBL/GenBank/DDBJ databases">
        <title>Complete genome of Muricauda sp. 501str8.</title>
        <authorList>
            <person name="Dong B."/>
            <person name="Zhu S."/>
            <person name="Yang J."/>
            <person name="Chen J."/>
        </authorList>
    </citation>
    <scope>NUCLEOTIDE SEQUENCE [LARGE SCALE GENOMIC DNA]</scope>
    <source>
        <strain evidence="1 2">501str8</strain>
    </source>
</reference>
<name>A0A6G7J1P1_9FLAO</name>
<dbReference type="KEGG" id="mut:GVT53_08330"/>
<accession>A0A6G7J1P1</accession>
<dbReference type="EMBL" id="CP049616">
    <property type="protein sequence ID" value="QII44686.1"/>
    <property type="molecule type" value="Genomic_DNA"/>
</dbReference>